<accession>A0A418PRB2</accession>
<dbReference type="InterPro" id="IPR009057">
    <property type="entry name" value="Homeodomain-like_sf"/>
</dbReference>
<dbReference type="SMART" id="SM00342">
    <property type="entry name" value="HTH_ARAC"/>
    <property type="match status" value="1"/>
</dbReference>
<dbReference type="PANTHER" id="PTHR43280:SF32">
    <property type="entry name" value="TRANSCRIPTIONAL REGULATORY PROTEIN"/>
    <property type="match status" value="1"/>
</dbReference>
<evidence type="ECO:0000256" key="1">
    <source>
        <dbReference type="ARBA" id="ARBA00023015"/>
    </source>
</evidence>
<dbReference type="SUPFAM" id="SSF46689">
    <property type="entry name" value="Homeodomain-like"/>
    <property type="match status" value="1"/>
</dbReference>
<protein>
    <submittedName>
        <fullName evidence="5">AraC family transcriptional regulator</fullName>
    </submittedName>
</protein>
<evidence type="ECO:0000256" key="2">
    <source>
        <dbReference type="ARBA" id="ARBA00023125"/>
    </source>
</evidence>
<evidence type="ECO:0000256" key="3">
    <source>
        <dbReference type="ARBA" id="ARBA00023163"/>
    </source>
</evidence>
<reference evidence="5 6" key="1">
    <citation type="submission" date="2018-09" db="EMBL/GenBank/DDBJ databases">
        <authorList>
            <person name="Wang X."/>
            <person name="Du Z."/>
        </authorList>
    </citation>
    <scope>NUCLEOTIDE SEQUENCE [LARGE SCALE GENOMIC DNA]</scope>
    <source>
        <strain evidence="5 6">N3</strain>
    </source>
</reference>
<dbReference type="PANTHER" id="PTHR43280">
    <property type="entry name" value="ARAC-FAMILY TRANSCRIPTIONAL REGULATOR"/>
    <property type="match status" value="1"/>
</dbReference>
<dbReference type="PROSITE" id="PS01124">
    <property type="entry name" value="HTH_ARAC_FAMILY_2"/>
    <property type="match status" value="1"/>
</dbReference>
<evidence type="ECO:0000313" key="5">
    <source>
        <dbReference type="EMBL" id="RIW15129.1"/>
    </source>
</evidence>
<name>A0A418PRB2_9BACT</name>
<keyword evidence="3" id="KW-0804">Transcription</keyword>
<feature type="domain" description="HTH araC/xylS-type" evidence="4">
    <location>
        <begin position="218"/>
        <end position="299"/>
    </location>
</feature>
<keyword evidence="6" id="KW-1185">Reference proteome</keyword>
<comment type="caution">
    <text evidence="5">The sequence shown here is derived from an EMBL/GenBank/DDBJ whole genome shotgun (WGS) entry which is preliminary data.</text>
</comment>
<keyword evidence="1" id="KW-0805">Transcription regulation</keyword>
<dbReference type="GO" id="GO:0043565">
    <property type="term" value="F:sequence-specific DNA binding"/>
    <property type="evidence" value="ECO:0007669"/>
    <property type="project" value="InterPro"/>
</dbReference>
<dbReference type="OrthoDB" id="629929at2"/>
<evidence type="ECO:0000313" key="6">
    <source>
        <dbReference type="Proteomes" id="UP000283522"/>
    </source>
</evidence>
<dbReference type="EMBL" id="QXML01000005">
    <property type="protein sequence ID" value="RIW15129.1"/>
    <property type="molecule type" value="Genomic_DNA"/>
</dbReference>
<dbReference type="InterPro" id="IPR020449">
    <property type="entry name" value="Tscrpt_reg_AraC-type_HTH"/>
</dbReference>
<sequence>MEKAESLEEFYKRKFNWIPENLKNDLGHFNLFRLEPYLEGKLKAVPYRRRDFYKVMFFKGESTVHYADRVYEVKKQALSFSNPLVPYKWDHMSENASGVYCIFNPHFFMNFGQIQQYEVFQPNGTHVFELTDDEAKKVGEIFARMKEEFDSEYKYKYDVLRNLIFELIHFGMKLQPAAVQQTQHGNASLRIASIFLELLERQFPIDESHSSIQLRAASDFAEQLNVHVNHLNRAVKEMTGKTTTQLIGERILQESKVLLKHSSWNVSEIAFSLGFNEVTHFNNFFKKQINLSPTQFRKGS</sequence>
<dbReference type="GO" id="GO:0003700">
    <property type="term" value="F:DNA-binding transcription factor activity"/>
    <property type="evidence" value="ECO:0007669"/>
    <property type="project" value="InterPro"/>
</dbReference>
<gene>
    <name evidence="5" type="ORF">D0X99_11830</name>
</gene>
<dbReference type="RefSeq" id="WP_119478034.1">
    <property type="nucleotide sequence ID" value="NZ_QXML01000005.1"/>
</dbReference>
<keyword evidence="2" id="KW-0238">DNA-binding</keyword>
<organism evidence="5 6">
    <name type="scientific">Algoriphagus lacus</name>
    <dbReference type="NCBI Taxonomy" id="2056311"/>
    <lineage>
        <taxon>Bacteria</taxon>
        <taxon>Pseudomonadati</taxon>
        <taxon>Bacteroidota</taxon>
        <taxon>Cytophagia</taxon>
        <taxon>Cytophagales</taxon>
        <taxon>Cyclobacteriaceae</taxon>
        <taxon>Algoriphagus</taxon>
    </lineage>
</organism>
<dbReference type="Gene3D" id="1.10.10.60">
    <property type="entry name" value="Homeodomain-like"/>
    <property type="match status" value="1"/>
</dbReference>
<dbReference type="PRINTS" id="PR00032">
    <property type="entry name" value="HTHARAC"/>
</dbReference>
<dbReference type="InterPro" id="IPR018060">
    <property type="entry name" value="HTH_AraC"/>
</dbReference>
<dbReference type="AlphaFoldDB" id="A0A418PRB2"/>
<dbReference type="Proteomes" id="UP000283522">
    <property type="component" value="Unassembled WGS sequence"/>
</dbReference>
<proteinExistence type="predicted"/>
<dbReference type="Pfam" id="PF12833">
    <property type="entry name" value="HTH_18"/>
    <property type="match status" value="1"/>
</dbReference>
<evidence type="ECO:0000259" key="4">
    <source>
        <dbReference type="PROSITE" id="PS01124"/>
    </source>
</evidence>